<evidence type="ECO:0000256" key="8">
    <source>
        <dbReference type="ARBA" id="ARBA00023077"/>
    </source>
</evidence>
<dbReference type="PROSITE" id="PS52016">
    <property type="entry name" value="TONB_DEPENDENT_REC_3"/>
    <property type="match status" value="1"/>
</dbReference>
<keyword evidence="13" id="KW-0732">Signal</keyword>
<evidence type="ECO:0000256" key="6">
    <source>
        <dbReference type="ARBA" id="ARBA00023004"/>
    </source>
</evidence>
<dbReference type="EMBL" id="PQGG01000007">
    <property type="protein sequence ID" value="POP54290.1"/>
    <property type="molecule type" value="Genomic_DNA"/>
</dbReference>
<evidence type="ECO:0000256" key="11">
    <source>
        <dbReference type="PROSITE-ProRule" id="PRU01360"/>
    </source>
</evidence>
<dbReference type="CDD" id="cd01347">
    <property type="entry name" value="ligand_gated_channel"/>
    <property type="match status" value="1"/>
</dbReference>
<feature type="domain" description="TonB-dependent receptor plug" evidence="15">
    <location>
        <begin position="45"/>
        <end position="147"/>
    </location>
</feature>
<evidence type="ECO:0000259" key="14">
    <source>
        <dbReference type="Pfam" id="PF00593"/>
    </source>
</evidence>
<evidence type="ECO:0000256" key="4">
    <source>
        <dbReference type="ARBA" id="ARBA00022496"/>
    </source>
</evidence>
<comment type="subcellular location">
    <subcellularLocation>
        <location evidence="1 11">Cell outer membrane</location>
        <topology evidence="1 11">Multi-pass membrane protein</topology>
    </subcellularLocation>
</comment>
<feature type="chain" id="PRO_5015695216" description="TonB-dependent receptor" evidence="13">
    <location>
        <begin position="22"/>
        <end position="702"/>
    </location>
</feature>
<dbReference type="Gene3D" id="2.40.170.20">
    <property type="entry name" value="TonB-dependent receptor, beta-barrel domain"/>
    <property type="match status" value="1"/>
</dbReference>
<dbReference type="AlphaFoldDB" id="A0A2S4HK79"/>
<evidence type="ECO:0000256" key="5">
    <source>
        <dbReference type="ARBA" id="ARBA00022692"/>
    </source>
</evidence>
<keyword evidence="3 11" id="KW-1134">Transmembrane beta strand</keyword>
<reference evidence="16" key="1">
    <citation type="submission" date="2018-01" db="EMBL/GenBank/DDBJ databases">
        <authorList>
            <person name="Yu X.-D."/>
        </authorList>
    </citation>
    <scope>NUCLEOTIDE SEQUENCE</scope>
    <source>
        <strain evidence="16">ZX-21</strain>
    </source>
</reference>
<evidence type="ECO:0000256" key="1">
    <source>
        <dbReference type="ARBA" id="ARBA00004571"/>
    </source>
</evidence>
<dbReference type="GO" id="GO:0006826">
    <property type="term" value="P:iron ion transport"/>
    <property type="evidence" value="ECO:0007669"/>
    <property type="project" value="UniProtKB-KW"/>
</dbReference>
<name>A0A2S4HK79_9GAMM</name>
<dbReference type="Proteomes" id="UP000237222">
    <property type="component" value="Unassembled WGS sequence"/>
</dbReference>
<gene>
    <name evidence="16" type="ORF">C0068_03225</name>
</gene>
<evidence type="ECO:0000256" key="3">
    <source>
        <dbReference type="ARBA" id="ARBA00022452"/>
    </source>
</evidence>
<keyword evidence="6" id="KW-0408">Iron</keyword>
<organism evidence="16 17">
    <name type="scientific">Zhongshania marina</name>
    <dbReference type="NCBI Taxonomy" id="2304603"/>
    <lineage>
        <taxon>Bacteria</taxon>
        <taxon>Pseudomonadati</taxon>
        <taxon>Pseudomonadota</taxon>
        <taxon>Gammaproteobacteria</taxon>
        <taxon>Cellvibrionales</taxon>
        <taxon>Spongiibacteraceae</taxon>
        <taxon>Zhongshania</taxon>
    </lineage>
</organism>
<dbReference type="InterPro" id="IPR000531">
    <property type="entry name" value="Beta-barrel_TonB"/>
</dbReference>
<dbReference type="Pfam" id="PF00593">
    <property type="entry name" value="TonB_dep_Rec_b-barrel"/>
    <property type="match status" value="1"/>
</dbReference>
<dbReference type="RefSeq" id="WP_103683051.1">
    <property type="nucleotide sequence ID" value="NZ_PQGG01000007.1"/>
</dbReference>
<keyword evidence="4" id="KW-0410">Iron transport</keyword>
<keyword evidence="2 11" id="KW-0813">Transport</keyword>
<keyword evidence="8 12" id="KW-0798">TonB box</keyword>
<dbReference type="InterPro" id="IPR036942">
    <property type="entry name" value="Beta-barrel_TonB_sf"/>
</dbReference>
<dbReference type="PANTHER" id="PTHR32552:SF81">
    <property type="entry name" value="TONB-DEPENDENT OUTER MEMBRANE RECEPTOR"/>
    <property type="match status" value="1"/>
</dbReference>
<comment type="caution">
    <text evidence="16">The sequence shown here is derived from an EMBL/GenBank/DDBJ whole genome shotgun (WGS) entry which is preliminary data.</text>
</comment>
<evidence type="ECO:0000259" key="15">
    <source>
        <dbReference type="Pfam" id="PF07715"/>
    </source>
</evidence>
<evidence type="ECO:0000256" key="9">
    <source>
        <dbReference type="ARBA" id="ARBA00023136"/>
    </source>
</evidence>
<feature type="signal peptide" evidence="13">
    <location>
        <begin position="1"/>
        <end position="21"/>
    </location>
</feature>
<dbReference type="Pfam" id="PF07715">
    <property type="entry name" value="Plug"/>
    <property type="match status" value="1"/>
</dbReference>
<dbReference type="InterPro" id="IPR012910">
    <property type="entry name" value="Plug_dom"/>
</dbReference>
<evidence type="ECO:0000256" key="2">
    <source>
        <dbReference type="ARBA" id="ARBA00022448"/>
    </source>
</evidence>
<keyword evidence="5 11" id="KW-0812">Transmembrane</keyword>
<keyword evidence="7" id="KW-0406">Ion transport</keyword>
<comment type="similarity">
    <text evidence="11 12">Belongs to the TonB-dependent receptor family.</text>
</comment>
<feature type="domain" description="TonB-dependent receptor-like beta-barrel" evidence="14">
    <location>
        <begin position="261"/>
        <end position="666"/>
    </location>
</feature>
<dbReference type="OrthoDB" id="7051185at2"/>
<dbReference type="PANTHER" id="PTHR32552">
    <property type="entry name" value="FERRICHROME IRON RECEPTOR-RELATED"/>
    <property type="match status" value="1"/>
</dbReference>
<keyword evidence="10 11" id="KW-0998">Cell outer membrane</keyword>
<keyword evidence="9 11" id="KW-0472">Membrane</keyword>
<dbReference type="SUPFAM" id="SSF56935">
    <property type="entry name" value="Porins"/>
    <property type="match status" value="1"/>
</dbReference>
<evidence type="ECO:0000256" key="7">
    <source>
        <dbReference type="ARBA" id="ARBA00023065"/>
    </source>
</evidence>
<evidence type="ECO:0000313" key="16">
    <source>
        <dbReference type="EMBL" id="POP54290.1"/>
    </source>
</evidence>
<evidence type="ECO:0000256" key="13">
    <source>
        <dbReference type="SAM" id="SignalP"/>
    </source>
</evidence>
<dbReference type="InterPro" id="IPR039426">
    <property type="entry name" value="TonB-dep_rcpt-like"/>
</dbReference>
<sequence length="702" mass="76901">MLFMRYALAATALSTPLVALAADTANTNKLEEILVTGDPMSRSSLDTVSSISIVPEDQLRALNIRDLYDLLLRSPNLNAAREDKFSVRGIANEGIGPRGTGRPTVSIFIDGARQPGRGVANSWDVQQIEFYRGPQSTAFGPGSLAGAVVVQTRDPSHEEYSGDVKVGASNYGGREAGIAVGGPLVGGLAFRYAAETNQTDGEVTNTTLNDDEWQARKRYMQRLKLSWDANEWYSAMLTIQDSKLREGNEYLPPETAEDGISTDDVDGFYDDNSQLWVLSQHAELSDELRLSLIASHSENYNQRKGDYDISDDNNGYFINTVNTENDSIEVRLQYQTAVVKAVAGLYYNSDELVGTSSSIDLPYNVSGMQLRADADLAADRDATTQAIYSEADINLSTRWTLTLGARYEENEAKNRSAFIVTGAELIDPVTGTTIPGDISPVLKPILDNDTSAPSGDDVLLPKVAVSFQINDELSAFFTRSQGYRAGSVDFVSSGNSPSYGPEYTNNYDLGVKFQRGSWFVQGTVFRIDYDDMQIGVRVDASNFRTDNAGEAKSEGAELEFRGELGNGFSVFGGIGYVDTAFVEYEDDGVNYAGNHFPNAPRNTANLSLRYANDKGFYSDISWSRTDGSFIDRENTPTLLADARDLFGARIGYQGDHFGAEIYGQNLTDKFYITDRFNSPSLGINAVYVGDPKEIGARITYKF</sequence>
<accession>A0A2S4HK79</accession>
<evidence type="ECO:0000256" key="12">
    <source>
        <dbReference type="RuleBase" id="RU003357"/>
    </source>
</evidence>
<dbReference type="GO" id="GO:0009279">
    <property type="term" value="C:cell outer membrane"/>
    <property type="evidence" value="ECO:0007669"/>
    <property type="project" value="UniProtKB-SubCell"/>
</dbReference>
<proteinExistence type="inferred from homology"/>
<evidence type="ECO:0000313" key="17">
    <source>
        <dbReference type="Proteomes" id="UP000237222"/>
    </source>
</evidence>
<evidence type="ECO:0000256" key="10">
    <source>
        <dbReference type="ARBA" id="ARBA00023237"/>
    </source>
</evidence>
<protein>
    <recommendedName>
        <fullName evidence="18">TonB-dependent receptor</fullName>
    </recommendedName>
</protein>
<evidence type="ECO:0008006" key="18">
    <source>
        <dbReference type="Google" id="ProtNLM"/>
    </source>
</evidence>